<dbReference type="EMBL" id="NAJQ01000458">
    <property type="protein sequence ID" value="TKA69266.1"/>
    <property type="molecule type" value="Genomic_DNA"/>
</dbReference>
<sequence length="177" mass="19495">MLAALLATSAVQLYETDPLRPELLIRASYLQSTALTLAKPHCTSLGQDESIGMLFSFGFTAIFSLAEGSVSSNYGPDNPINPLDKLVQSFQLVRGIRVLLAPHWQYLATSWAGPILSSSMAAGSECEAQPPYSHAEEYRALRSLAFGLDDLEQRRSCLKAIDDVFRYIHALEEAEDR</sequence>
<proteinExistence type="predicted"/>
<dbReference type="Proteomes" id="UP000309340">
    <property type="component" value="Unassembled WGS sequence"/>
</dbReference>
<dbReference type="AlphaFoldDB" id="A0A4U0X227"/>
<protein>
    <recommendedName>
        <fullName evidence="3">Transcription factor domain-containing protein</fullName>
    </recommendedName>
</protein>
<evidence type="ECO:0008006" key="3">
    <source>
        <dbReference type="Google" id="ProtNLM"/>
    </source>
</evidence>
<dbReference type="STRING" id="329884.A0A4U0X227"/>
<keyword evidence="2" id="KW-1185">Reference proteome</keyword>
<evidence type="ECO:0000313" key="2">
    <source>
        <dbReference type="Proteomes" id="UP000309340"/>
    </source>
</evidence>
<organism evidence="1 2">
    <name type="scientific">Friedmanniomyces simplex</name>
    <dbReference type="NCBI Taxonomy" id="329884"/>
    <lineage>
        <taxon>Eukaryota</taxon>
        <taxon>Fungi</taxon>
        <taxon>Dikarya</taxon>
        <taxon>Ascomycota</taxon>
        <taxon>Pezizomycotina</taxon>
        <taxon>Dothideomycetes</taxon>
        <taxon>Dothideomycetidae</taxon>
        <taxon>Mycosphaerellales</taxon>
        <taxon>Teratosphaeriaceae</taxon>
        <taxon>Friedmanniomyces</taxon>
    </lineage>
</organism>
<comment type="caution">
    <text evidence="1">The sequence shown here is derived from an EMBL/GenBank/DDBJ whole genome shotgun (WGS) entry which is preliminary data.</text>
</comment>
<accession>A0A4U0X227</accession>
<dbReference type="OrthoDB" id="4937900at2759"/>
<reference evidence="1 2" key="1">
    <citation type="submission" date="2017-03" db="EMBL/GenBank/DDBJ databases">
        <title>Genomes of endolithic fungi from Antarctica.</title>
        <authorList>
            <person name="Coleine C."/>
            <person name="Masonjones S."/>
            <person name="Stajich J.E."/>
        </authorList>
    </citation>
    <scope>NUCLEOTIDE SEQUENCE [LARGE SCALE GENOMIC DNA]</scope>
    <source>
        <strain evidence="1 2">CCFEE 5184</strain>
    </source>
</reference>
<gene>
    <name evidence="1" type="ORF">B0A55_08105</name>
</gene>
<evidence type="ECO:0000313" key="1">
    <source>
        <dbReference type="EMBL" id="TKA69266.1"/>
    </source>
</evidence>
<name>A0A4U0X227_9PEZI</name>